<reference evidence="6" key="1">
    <citation type="submission" date="2016-06" db="EMBL/GenBank/DDBJ databases">
        <title>a-Paraddise: Anti-Parasitic Drug Discovery in Epigenetics.</title>
        <authorList>
            <person name="Picchi G."/>
            <person name="Zulkievicz V."/>
            <person name="Alcantara M."/>
            <person name="Zanchin N."/>
            <person name="Pierce R."/>
            <person name="Goldenberg S."/>
        </authorList>
    </citation>
    <scope>NUCLEOTIDE SEQUENCE</scope>
    <source>
        <strain evidence="6">Dm28</strain>
    </source>
</reference>
<evidence type="ECO:0000313" key="6">
    <source>
        <dbReference type="EMBL" id="ANS13805.1"/>
    </source>
</evidence>
<dbReference type="PROSITE" id="PS50975">
    <property type="entry name" value="ATP_GRASP"/>
    <property type="match status" value="1"/>
</dbReference>
<comment type="similarity">
    <text evidence="1">Belongs to the D-alanine--D-alanine ligase family.</text>
</comment>
<keyword evidence="2" id="KW-0436">Ligase</keyword>
<dbReference type="VEuPathDB" id="TriTrypDB:TcG_08046"/>
<keyword evidence="6" id="KW-0808">Transferase</keyword>
<dbReference type="VEuPathDB" id="TriTrypDB:ECC02_004522"/>
<protein>
    <submittedName>
        <fullName evidence="6">Histone methyltransferase HMT1</fullName>
    </submittedName>
</protein>
<dbReference type="PANTHER" id="PTHR23132:SF23">
    <property type="entry name" value="D-ALANINE--D-ALANINE LIGASE B"/>
    <property type="match status" value="1"/>
</dbReference>
<dbReference type="OrthoDB" id="2017037at2759"/>
<dbReference type="GO" id="GO:0005524">
    <property type="term" value="F:ATP binding"/>
    <property type="evidence" value="ECO:0007669"/>
    <property type="project" value="UniProtKB-UniRule"/>
</dbReference>
<reference evidence="7 8" key="2">
    <citation type="journal article" date="2018" name="Microb. Genom.">
        <title>Expanding an expanded genome: long-read sequencing of Trypanosoma cruzi.</title>
        <authorList>
            <person name="Berna L."/>
            <person name="Rodriguez M."/>
            <person name="Chiribao M.L."/>
            <person name="Parodi-Talice A."/>
            <person name="Pita S."/>
            <person name="Rijo G."/>
            <person name="Alvarez-Valin F."/>
            <person name="Robello C."/>
        </authorList>
    </citation>
    <scope>NUCLEOTIDE SEQUENCE [LARGE SCALE GENOMIC DNA]</scope>
    <source>
        <strain evidence="7 8">Dm28c</strain>
    </source>
</reference>
<dbReference type="SUPFAM" id="SSF56059">
    <property type="entry name" value="Glutathione synthetase ATP-binding domain-like"/>
    <property type="match status" value="1"/>
</dbReference>
<dbReference type="InterPro" id="IPR001214">
    <property type="entry name" value="SET_dom"/>
</dbReference>
<evidence type="ECO:0000256" key="1">
    <source>
        <dbReference type="ARBA" id="ARBA00010871"/>
    </source>
</evidence>
<proteinExistence type="inferred from homology"/>
<sequence length="514" mass="58939">MMSFLPIRVCVLVCSYEGSDSELKEYEGELVQTPQHYFTEEDSKEFVFTLEFVKKATAYRQIRQLVKSGAFDVFYNQCDGAIDEDKAGVEVVQALESFKVPFTGAISKYYELSKPEMKRMAHYCAVKTAPYAVLEAGDNVRELCAALHFPLIVKHISGYSSVGMDKSCKVYDMDALKERVARFIDQYQSALVEEFISGDEATVLVCADASQPGGIRVFPPVMVQFPEGEDFKHFHLKWETYEGMIWRLVSEDDPALPDIIHIARTAFLHMMGGVGYGRVDVRIDREKNSVVFLEINPNCGIMYPYGQEGSADWILRLTPEFKQKEFAKLQISEAIRIHKCKQPLFRCAYDPVREYYICATRNIPAGSIIFEGEGRLVRLCTKPYVKANWSEVEYNEFLHDAWPVGAEGHYYALWDLESSDWRAVNHSCDPNMGFCPNRSLNVHALRDIAKGEELTMDCRLFMDDTMPPFQCHCKTSICAGWIRGGVMRESHFFESYTERLIHREDKFITQLTRN</sequence>
<dbReference type="Pfam" id="PF07478">
    <property type="entry name" value="Dala_Dala_lig_C"/>
    <property type="match status" value="1"/>
</dbReference>
<keyword evidence="3" id="KW-0547">Nucleotide-binding</keyword>
<dbReference type="GO" id="GO:0008716">
    <property type="term" value="F:D-alanine-D-alanine ligase activity"/>
    <property type="evidence" value="ECO:0007669"/>
    <property type="project" value="InterPro"/>
</dbReference>
<evidence type="ECO:0000259" key="5">
    <source>
        <dbReference type="PROSITE" id="PS50975"/>
    </source>
</evidence>
<dbReference type="VEuPathDB" id="TriTrypDB:C4B63_24g306"/>
<evidence type="ECO:0000256" key="3">
    <source>
        <dbReference type="PROSITE-ProRule" id="PRU00409"/>
    </source>
</evidence>
<dbReference type="VEuPathDB" id="TriTrypDB:TcCLB.510347.20"/>
<dbReference type="InterPro" id="IPR011761">
    <property type="entry name" value="ATP-grasp"/>
</dbReference>
<dbReference type="AlphaFoldDB" id="A0A1B1JH36"/>
<dbReference type="VEuPathDB" id="TriTrypDB:Tc_MARK_2406"/>
<dbReference type="GO" id="GO:0008168">
    <property type="term" value="F:methyltransferase activity"/>
    <property type="evidence" value="ECO:0007669"/>
    <property type="project" value="UniProtKB-KW"/>
</dbReference>
<dbReference type="SUPFAM" id="SSF82199">
    <property type="entry name" value="SET domain"/>
    <property type="match status" value="1"/>
</dbReference>
<dbReference type="EMBL" id="PRFA01000024">
    <property type="protein sequence ID" value="PWU94889.1"/>
    <property type="molecule type" value="Genomic_DNA"/>
</dbReference>
<dbReference type="GO" id="GO:0046872">
    <property type="term" value="F:metal ion binding"/>
    <property type="evidence" value="ECO:0007669"/>
    <property type="project" value="InterPro"/>
</dbReference>
<dbReference type="Pfam" id="PF00856">
    <property type="entry name" value="SET"/>
    <property type="match status" value="1"/>
</dbReference>
<dbReference type="InterPro" id="IPR011095">
    <property type="entry name" value="Dala_Dala_lig_C"/>
</dbReference>
<dbReference type="Proteomes" id="UP000246121">
    <property type="component" value="Unassembled WGS sequence"/>
</dbReference>
<dbReference type="VEuPathDB" id="TriTrypDB:TCDM_08507"/>
<name>A0A1B1JH36_TRYCR</name>
<evidence type="ECO:0000259" key="4">
    <source>
        <dbReference type="PROSITE" id="PS50280"/>
    </source>
</evidence>
<dbReference type="VEuPathDB" id="TriTrypDB:TcBrA4_0097310"/>
<dbReference type="EMBL" id="KX359377">
    <property type="protein sequence ID" value="ANS13805.1"/>
    <property type="molecule type" value="Genomic_DNA"/>
</dbReference>
<dbReference type="VEuPathDB" id="TriTrypDB:TcYC6_0086910"/>
<dbReference type="VEuPathDB" id="TriTrypDB:BCY84_12217"/>
<evidence type="ECO:0000256" key="2">
    <source>
        <dbReference type="ARBA" id="ARBA00022598"/>
    </source>
</evidence>
<dbReference type="VEuPathDB" id="TriTrypDB:TcCL_ESM05884"/>
<evidence type="ECO:0000313" key="7">
    <source>
        <dbReference type="EMBL" id="PWU94889.1"/>
    </source>
</evidence>
<dbReference type="PROSITE" id="PS50280">
    <property type="entry name" value="SET"/>
    <property type="match status" value="1"/>
</dbReference>
<dbReference type="VEuPathDB" id="TriTrypDB:TcCLB.503925.3"/>
<dbReference type="Gene3D" id="2.170.270.10">
    <property type="entry name" value="SET domain"/>
    <property type="match status" value="1"/>
</dbReference>
<accession>A0A1B1JH36</accession>
<gene>
    <name evidence="7" type="ORF">C4B63_24g306</name>
</gene>
<dbReference type="InterPro" id="IPR046341">
    <property type="entry name" value="SET_dom_sf"/>
</dbReference>
<feature type="domain" description="SET" evidence="4">
    <location>
        <begin position="343"/>
        <end position="459"/>
    </location>
</feature>
<keyword evidence="3" id="KW-0067">ATP-binding</keyword>
<dbReference type="VEuPathDB" id="TriTrypDB:C3747_115g141"/>
<organism evidence="6">
    <name type="scientific">Trypanosoma cruzi</name>
    <dbReference type="NCBI Taxonomy" id="5693"/>
    <lineage>
        <taxon>Eukaryota</taxon>
        <taxon>Discoba</taxon>
        <taxon>Euglenozoa</taxon>
        <taxon>Kinetoplastea</taxon>
        <taxon>Metakinetoplastina</taxon>
        <taxon>Trypanosomatida</taxon>
        <taxon>Trypanosomatidae</taxon>
        <taxon>Trypanosoma</taxon>
        <taxon>Schizotrypanum</taxon>
    </lineage>
</organism>
<dbReference type="VEuPathDB" id="TriTrypDB:TcCLB.506469.10"/>
<keyword evidence="6" id="KW-0489">Methyltransferase</keyword>
<dbReference type="GO" id="GO:0032259">
    <property type="term" value="P:methylation"/>
    <property type="evidence" value="ECO:0007669"/>
    <property type="project" value="UniProtKB-KW"/>
</dbReference>
<evidence type="ECO:0000313" key="8">
    <source>
        <dbReference type="Proteomes" id="UP000246121"/>
    </source>
</evidence>
<dbReference type="Gene3D" id="3.30.470.20">
    <property type="entry name" value="ATP-grasp fold, B domain"/>
    <property type="match status" value="1"/>
</dbReference>
<dbReference type="VEuPathDB" id="TriTrypDB:TCSYLVIO_003653"/>
<dbReference type="PANTHER" id="PTHR23132">
    <property type="entry name" value="D-ALANINE--D-ALANINE LIGASE"/>
    <property type="match status" value="1"/>
</dbReference>
<feature type="domain" description="ATP-grasp" evidence="5">
    <location>
        <begin position="118"/>
        <end position="335"/>
    </location>
</feature>